<dbReference type="Pfam" id="PF12796">
    <property type="entry name" value="Ank_2"/>
    <property type="match status" value="3"/>
</dbReference>
<accession>A0A9Q0L8L0</accession>
<protein>
    <submittedName>
        <fullName evidence="5">Ankyrin repeat-containing protein</fullName>
    </submittedName>
</protein>
<dbReference type="Proteomes" id="UP001149090">
    <property type="component" value="Unassembled WGS sequence"/>
</dbReference>
<keyword evidence="6" id="KW-1185">Reference proteome</keyword>
<gene>
    <name evidence="5" type="ORF">M0811_12978</name>
</gene>
<dbReference type="PANTHER" id="PTHR24123">
    <property type="entry name" value="ANKYRIN REPEAT-CONTAINING"/>
    <property type="match status" value="1"/>
</dbReference>
<dbReference type="InterPro" id="IPR002110">
    <property type="entry name" value="Ankyrin_rpt"/>
</dbReference>
<dbReference type="InterPro" id="IPR011333">
    <property type="entry name" value="SKP1/BTB/POZ_sf"/>
</dbReference>
<dbReference type="SUPFAM" id="SSF48403">
    <property type="entry name" value="Ankyrin repeat"/>
    <property type="match status" value="2"/>
</dbReference>
<evidence type="ECO:0000313" key="5">
    <source>
        <dbReference type="EMBL" id="KAJ5067425.1"/>
    </source>
</evidence>
<dbReference type="Pfam" id="PF00651">
    <property type="entry name" value="BTB"/>
    <property type="match status" value="1"/>
</dbReference>
<evidence type="ECO:0000259" key="4">
    <source>
        <dbReference type="PROSITE" id="PS50097"/>
    </source>
</evidence>
<keyword evidence="2 3" id="KW-0040">ANK repeat</keyword>
<sequence>MNFEFFSICQNLIKENKIELIQDFLKENQLTTKQLSKCLTISLINKRTSIEIIKLLIKSGANVNYRNRKSRRTALLTAICHSNSNEVIDFLVNSGSNLNIKDSRGKSILYHIMKYMKSDTRHLMNSVLERGVEINQEDRSTQNVLFYAIINQQPFGMIKFLIEKGANVDRKNLYGENLMHICAKYSPNIGLFQLLIDKGIEVNDTQQHFKTPLSYLLLDYQKNVEQIKFLVSKGANVGKSLFSFVMDAKYFEIAKFAFSIDSTSINEKNRLSETLLHRACLRKNNIKNIELIIQNGINVNEVDSFGSTALHVACQNRLENEVIKLLISSGVDPSIKNYFSYALEYFHKWDIYKDPELPEIMLLLFKGIGIDSRNQIRLSETAWRNFLSNMPKNNKELSSEIINILDTMIKLSYPYSQSYPFRRDTLEDLASYSYKNLEVFKFLFEKALEFKSKIKFTNIIYHVCNYPESSSLIVYILESLLKHPDINVVLNPSFLSFCHYSHGIEEFKLFLKMGVDVNYKDTYKITPLMYVCKFSPSFANISFLIESGADAFARDTNGNSILHHFCQSRSSSHKLIDIPELMKLFKSKGLSIHDKNNRNEDALICSCSNKFISDQLIRYLIEDGANLNSINFSNLSAFSLYLQNKNHCLETIKFFIEKGINQENIESGFIHWILDIYAIHDCHHLETFKFFFENNLLENKQKILFENSQVLHYFTDIGSITENELNDLFVLFINNGANIEIKTNQNENLLHSICLKHPSFIQLTKFLLSLNLDLNAVTNSKQTPLSIICEFSNSKELIPILLSKGANPNYPQNCIDLIKRNHFYFKSQFKDIEYLFWYGAEWKNPPSKGSIHMKINQLFLKTYKSYQEDFLNLFKRQELTDYKIQCKDGFILIHKLILTSRLYLENESEQEILQKFLNFAFQASKTEMEIIVEFLYSGIIEMSNYENDFKFLEKFAQNLGFPKNWIIQKSGKIGLIHDLEKLYQDEKSKDFTIIFQDETTIKVHKLILIARSNLFRGMFLSVVDNSNQVHDYSEIPSKTMKNLIGFLYLDSCSSFENSEIEYFQKAKDYFQLNENCSLDLFFSQPSLANQYFNDEYLNRK</sequence>
<evidence type="ECO:0000256" key="3">
    <source>
        <dbReference type="PROSITE-ProRule" id="PRU00023"/>
    </source>
</evidence>
<dbReference type="SMART" id="SM00225">
    <property type="entry name" value="BTB"/>
    <property type="match status" value="1"/>
</dbReference>
<dbReference type="InterPro" id="IPR000210">
    <property type="entry name" value="BTB/POZ_dom"/>
</dbReference>
<dbReference type="PROSITE" id="PS50097">
    <property type="entry name" value="BTB"/>
    <property type="match status" value="2"/>
</dbReference>
<dbReference type="SMART" id="SM00248">
    <property type="entry name" value="ANK"/>
    <property type="match status" value="15"/>
</dbReference>
<dbReference type="SUPFAM" id="SSF54695">
    <property type="entry name" value="POZ domain"/>
    <property type="match status" value="1"/>
</dbReference>
<dbReference type="PROSITE" id="PS50297">
    <property type="entry name" value="ANK_REP_REGION"/>
    <property type="match status" value="1"/>
</dbReference>
<comment type="caution">
    <text evidence="5">The sequence shown here is derived from an EMBL/GenBank/DDBJ whole genome shotgun (WGS) entry which is preliminary data.</text>
</comment>
<feature type="repeat" description="ANK" evidence="3">
    <location>
        <begin position="305"/>
        <end position="338"/>
    </location>
</feature>
<feature type="repeat" description="ANK" evidence="3">
    <location>
        <begin position="70"/>
        <end position="103"/>
    </location>
</feature>
<keyword evidence="1" id="KW-0677">Repeat</keyword>
<dbReference type="InterPro" id="IPR051165">
    <property type="entry name" value="Multifunctional_ANK_Repeat"/>
</dbReference>
<evidence type="ECO:0000313" key="6">
    <source>
        <dbReference type="Proteomes" id="UP001149090"/>
    </source>
</evidence>
<evidence type="ECO:0000256" key="2">
    <source>
        <dbReference type="ARBA" id="ARBA00023043"/>
    </source>
</evidence>
<dbReference type="CDD" id="cd18186">
    <property type="entry name" value="BTB_POZ_ZBTB_KLHL-like"/>
    <property type="match status" value="1"/>
</dbReference>
<organism evidence="5 6">
    <name type="scientific">Anaeramoeba ignava</name>
    <name type="common">Anaerobic marine amoeba</name>
    <dbReference type="NCBI Taxonomy" id="1746090"/>
    <lineage>
        <taxon>Eukaryota</taxon>
        <taxon>Metamonada</taxon>
        <taxon>Anaeramoebidae</taxon>
        <taxon>Anaeramoeba</taxon>
    </lineage>
</organism>
<dbReference type="InterPro" id="IPR036770">
    <property type="entry name" value="Ankyrin_rpt-contain_sf"/>
</dbReference>
<dbReference type="Gene3D" id="1.25.40.20">
    <property type="entry name" value="Ankyrin repeat-containing domain"/>
    <property type="match status" value="5"/>
</dbReference>
<dbReference type="Gene3D" id="3.30.710.10">
    <property type="entry name" value="Potassium Channel Kv1.1, Chain A"/>
    <property type="match status" value="1"/>
</dbReference>
<reference evidence="5" key="1">
    <citation type="submission" date="2022-10" db="EMBL/GenBank/DDBJ databases">
        <title>Novel sulphate-reducing endosymbionts in the free-living metamonad Anaeramoeba.</title>
        <authorList>
            <person name="Jerlstrom-Hultqvist J."/>
            <person name="Cepicka I."/>
            <person name="Gallot-Lavallee L."/>
            <person name="Salas-Leiva D."/>
            <person name="Curtis B.A."/>
            <person name="Zahonova K."/>
            <person name="Pipaliya S."/>
            <person name="Dacks J."/>
            <person name="Roger A.J."/>
        </authorList>
    </citation>
    <scope>NUCLEOTIDE SEQUENCE</scope>
    <source>
        <strain evidence="5">BMAN</strain>
    </source>
</reference>
<feature type="domain" description="BTB" evidence="4">
    <location>
        <begin position="989"/>
        <end position="1048"/>
    </location>
</feature>
<evidence type="ECO:0000256" key="1">
    <source>
        <dbReference type="ARBA" id="ARBA00022737"/>
    </source>
</evidence>
<dbReference type="EMBL" id="JAPDFW010000128">
    <property type="protein sequence ID" value="KAJ5067425.1"/>
    <property type="molecule type" value="Genomic_DNA"/>
</dbReference>
<proteinExistence type="predicted"/>
<feature type="domain" description="BTB" evidence="4">
    <location>
        <begin position="880"/>
        <end position="944"/>
    </location>
</feature>
<name>A0A9Q0L8L0_ANAIG</name>
<dbReference type="AlphaFoldDB" id="A0A9Q0L8L0"/>
<dbReference type="PROSITE" id="PS50088">
    <property type="entry name" value="ANK_REPEAT"/>
    <property type="match status" value="2"/>
</dbReference>